<dbReference type="PRINTS" id="PR00906">
    <property type="entry name" value="SECA"/>
</dbReference>
<dbReference type="PROSITE" id="PS01312">
    <property type="entry name" value="SECA"/>
    <property type="match status" value="1"/>
</dbReference>
<dbReference type="SUPFAM" id="SSF52540">
    <property type="entry name" value="P-loop containing nucleoside triphosphate hydrolases"/>
    <property type="match status" value="2"/>
</dbReference>
<dbReference type="GO" id="GO:0005886">
    <property type="term" value="C:plasma membrane"/>
    <property type="evidence" value="ECO:0007669"/>
    <property type="project" value="UniProtKB-SubCell"/>
</dbReference>
<dbReference type="NCBIfam" id="NF009538">
    <property type="entry name" value="PRK12904.1"/>
    <property type="match status" value="1"/>
</dbReference>
<dbReference type="InterPro" id="IPR011115">
    <property type="entry name" value="SecA_DEAD"/>
</dbReference>
<dbReference type="InterPro" id="IPR044722">
    <property type="entry name" value="SecA_SF2_C"/>
</dbReference>
<evidence type="ECO:0000256" key="2">
    <source>
        <dbReference type="ARBA" id="ARBA00007650"/>
    </source>
</evidence>
<keyword evidence="6" id="KW-0479">Metal-binding</keyword>
<dbReference type="EMBL" id="DVOE01000071">
    <property type="protein sequence ID" value="HIU99119.1"/>
    <property type="molecule type" value="Genomic_DNA"/>
</dbReference>
<name>A0A9D1NA83_9FIRM</name>
<comment type="subunit">
    <text evidence="14">Monomer and homodimer. Part of the essential Sec protein translocation apparatus which comprises SecA, SecYEG and auxiliary proteins SecDF. Other proteins may also be involved.</text>
</comment>
<dbReference type="SUPFAM" id="SSF81886">
    <property type="entry name" value="Helical scaffold and wing domains of SecA"/>
    <property type="match status" value="1"/>
</dbReference>
<dbReference type="GO" id="GO:0046872">
    <property type="term" value="F:metal ion binding"/>
    <property type="evidence" value="ECO:0007669"/>
    <property type="project" value="UniProtKB-KW"/>
</dbReference>
<dbReference type="PROSITE" id="PS51196">
    <property type="entry name" value="SECA_MOTOR_DEAD"/>
    <property type="match status" value="1"/>
</dbReference>
<dbReference type="Gene3D" id="1.10.3060.10">
    <property type="entry name" value="Helical scaffold and wing domains of SecA"/>
    <property type="match status" value="1"/>
</dbReference>
<dbReference type="FunFam" id="3.40.50.300:FF:000113">
    <property type="entry name" value="Preprotein translocase subunit SecA"/>
    <property type="match status" value="1"/>
</dbReference>
<dbReference type="EC" id="7.4.2.8" evidence="14"/>
<dbReference type="Pfam" id="PF07516">
    <property type="entry name" value="SecA_SW"/>
    <property type="match status" value="1"/>
</dbReference>
<keyword evidence="11 14" id="KW-1278">Translocase</keyword>
<dbReference type="CDD" id="cd17928">
    <property type="entry name" value="DEXDc_SecA"/>
    <property type="match status" value="1"/>
</dbReference>
<feature type="domain" description="Helicase ATP-binding" evidence="16">
    <location>
        <begin position="96"/>
        <end position="234"/>
    </location>
</feature>
<keyword evidence="4 14" id="KW-1003">Cell membrane</keyword>
<dbReference type="InterPro" id="IPR011130">
    <property type="entry name" value="SecA_preprotein_X-link_dom"/>
</dbReference>
<evidence type="ECO:0000256" key="14">
    <source>
        <dbReference type="HAMAP-Rule" id="MF_01382"/>
    </source>
</evidence>
<dbReference type="PROSITE" id="PS51192">
    <property type="entry name" value="HELICASE_ATP_BIND_1"/>
    <property type="match status" value="1"/>
</dbReference>
<dbReference type="Pfam" id="PF02810">
    <property type="entry name" value="SEC-C"/>
    <property type="match status" value="1"/>
</dbReference>
<dbReference type="GO" id="GO:0031522">
    <property type="term" value="C:cell envelope Sec protein transport complex"/>
    <property type="evidence" value="ECO:0007669"/>
    <property type="project" value="TreeGrafter"/>
</dbReference>
<dbReference type="GO" id="GO:0006605">
    <property type="term" value="P:protein targeting"/>
    <property type="evidence" value="ECO:0007669"/>
    <property type="project" value="UniProtKB-UniRule"/>
</dbReference>
<evidence type="ECO:0000256" key="10">
    <source>
        <dbReference type="ARBA" id="ARBA00022927"/>
    </source>
</evidence>
<dbReference type="InterPro" id="IPR036266">
    <property type="entry name" value="SecA_Wing/Scaffold_sf"/>
</dbReference>
<evidence type="ECO:0000256" key="3">
    <source>
        <dbReference type="ARBA" id="ARBA00022448"/>
    </source>
</evidence>
<comment type="catalytic activity">
    <reaction evidence="14">
        <text>ATP + H2O + cellular proteinSide 1 = ADP + phosphate + cellular proteinSide 2.</text>
        <dbReference type="EC" id="7.4.2.8"/>
    </reaction>
</comment>
<evidence type="ECO:0000256" key="8">
    <source>
        <dbReference type="ARBA" id="ARBA00022833"/>
    </source>
</evidence>
<dbReference type="InterPro" id="IPR014018">
    <property type="entry name" value="SecA_motor_DEAD"/>
</dbReference>
<proteinExistence type="inferred from homology"/>
<keyword evidence="12 14" id="KW-0811">Translocation</keyword>
<dbReference type="InterPro" id="IPR036670">
    <property type="entry name" value="SecA_X-link_sf"/>
</dbReference>
<evidence type="ECO:0000256" key="9">
    <source>
        <dbReference type="ARBA" id="ARBA00022840"/>
    </source>
</evidence>
<keyword evidence="7 14" id="KW-0547">Nucleotide-binding</keyword>
<dbReference type="HAMAP" id="MF_01382">
    <property type="entry name" value="SecA"/>
    <property type="match status" value="1"/>
</dbReference>
<dbReference type="Gene3D" id="3.40.50.300">
    <property type="entry name" value="P-loop containing nucleotide triphosphate hydrolases"/>
    <property type="match status" value="2"/>
</dbReference>
<dbReference type="PANTHER" id="PTHR30612:SF0">
    <property type="entry name" value="CHLOROPLAST PROTEIN-TRANSPORTING ATPASE"/>
    <property type="match status" value="1"/>
</dbReference>
<dbReference type="Pfam" id="PF21090">
    <property type="entry name" value="P-loop_SecA"/>
    <property type="match status" value="1"/>
</dbReference>
<dbReference type="Gene3D" id="3.90.1440.10">
    <property type="entry name" value="SecA, preprotein cross-linking domain"/>
    <property type="match status" value="1"/>
</dbReference>
<evidence type="ECO:0000313" key="19">
    <source>
        <dbReference type="Proteomes" id="UP000886857"/>
    </source>
</evidence>
<evidence type="ECO:0000256" key="12">
    <source>
        <dbReference type="ARBA" id="ARBA00023010"/>
    </source>
</evidence>
<keyword evidence="9 14" id="KW-0067">ATP-binding</keyword>
<accession>A0A9D1NA83</accession>
<protein>
    <recommendedName>
        <fullName evidence="14 15">Protein translocase subunit SecA</fullName>
        <ecNumber evidence="14">7.4.2.8</ecNumber>
    </recommendedName>
</protein>
<dbReference type="InterPro" id="IPR020937">
    <property type="entry name" value="SecA_CS"/>
</dbReference>
<dbReference type="FunFam" id="3.90.1440.10:FF:000001">
    <property type="entry name" value="Preprotein translocase subunit SecA"/>
    <property type="match status" value="1"/>
</dbReference>
<dbReference type="GO" id="GO:0017038">
    <property type="term" value="P:protein import"/>
    <property type="evidence" value="ECO:0007669"/>
    <property type="project" value="InterPro"/>
</dbReference>
<evidence type="ECO:0000259" key="17">
    <source>
        <dbReference type="PROSITE" id="PS51196"/>
    </source>
</evidence>
<evidence type="ECO:0000256" key="13">
    <source>
        <dbReference type="ARBA" id="ARBA00023136"/>
    </source>
</evidence>
<feature type="domain" description="SecA family profile" evidence="17">
    <location>
        <begin position="10"/>
        <end position="636"/>
    </location>
</feature>
<dbReference type="GO" id="GO:0065002">
    <property type="term" value="P:intracellular protein transmembrane transport"/>
    <property type="evidence" value="ECO:0007669"/>
    <property type="project" value="UniProtKB-UniRule"/>
</dbReference>
<evidence type="ECO:0000313" key="18">
    <source>
        <dbReference type="EMBL" id="HIU99119.1"/>
    </source>
</evidence>
<gene>
    <name evidence="14 18" type="primary">secA</name>
    <name evidence="18" type="ORF">IAC73_04695</name>
</gene>
<evidence type="ECO:0000259" key="16">
    <source>
        <dbReference type="PROSITE" id="PS51192"/>
    </source>
</evidence>
<dbReference type="InterPro" id="IPR011116">
    <property type="entry name" value="SecA_Wing/Scaffold"/>
</dbReference>
<dbReference type="GO" id="GO:0043952">
    <property type="term" value="P:protein transport by the Sec complex"/>
    <property type="evidence" value="ECO:0007669"/>
    <property type="project" value="UniProtKB-ARBA"/>
</dbReference>
<keyword evidence="8" id="KW-0862">Zinc</keyword>
<comment type="function">
    <text evidence="14">Part of the Sec protein translocase complex. Interacts with the SecYEG preprotein conducting channel. Has a central role in coupling the hydrolysis of ATP to the transfer of proteins into and across the cell membrane, serving as an ATP-driven molecular motor driving the stepwise translocation of polypeptide chains across the membrane.</text>
</comment>
<dbReference type="InterPro" id="IPR027417">
    <property type="entry name" value="P-loop_NTPase"/>
</dbReference>
<comment type="caution">
    <text evidence="18">The sequence shown here is derived from an EMBL/GenBank/DDBJ whole genome shotgun (WGS) entry which is preliminary data.</text>
</comment>
<keyword evidence="10 14" id="KW-0653">Protein transport</keyword>
<dbReference type="AlphaFoldDB" id="A0A9D1NA83"/>
<organism evidence="18 19">
    <name type="scientific">Candidatus Limadaptatus stercoripullorum</name>
    <dbReference type="NCBI Taxonomy" id="2840846"/>
    <lineage>
        <taxon>Bacteria</taxon>
        <taxon>Bacillati</taxon>
        <taxon>Bacillota</taxon>
        <taxon>Clostridia</taxon>
        <taxon>Eubacteriales</taxon>
        <taxon>Candidatus Limadaptatus</taxon>
    </lineage>
</organism>
<evidence type="ECO:0000256" key="15">
    <source>
        <dbReference type="RuleBase" id="RU003874"/>
    </source>
</evidence>
<dbReference type="InterPro" id="IPR004027">
    <property type="entry name" value="SEC_C_motif"/>
</dbReference>
<evidence type="ECO:0000256" key="6">
    <source>
        <dbReference type="ARBA" id="ARBA00022723"/>
    </source>
</evidence>
<dbReference type="InterPro" id="IPR000185">
    <property type="entry name" value="SecA"/>
</dbReference>
<keyword evidence="5 14" id="KW-0963">Cytoplasm</keyword>
<sequence>MISFRRFARPRGVMASIFNENERKLRKIKKIALKVDALGDKYAAMSDAELAACTGLFKERYAAGETLDDLLPDAYAAVREAASRVLGMRPFFVQVMGAVALHQGRIAEMGTGEGKTLVATMPSYLNALAGKGVHVVTVNDYLAERDAAWMGKVHRFMGLSVGVIKQRGSMDEKRAAYSADITYCTNNELGFDFLRDNMVVRKEMKVQRELNFAIIDEVDSILIDEARTPLIISGKGDKSGDLYERADKLARQMKEGVDFTIEEKEKTIMLTDIGIEKAERFFGVVNLTDIENTTLYHHIRQALRAHYMMFKDRDYIVEGGEVLIVDEFTGRVMIGRRYSEGLHQAIEAKEGVTVRSEDRTLATITFQNFFRMYSKLSGMTGTAKTEEDEFKGIYALDVVTIPPNKPSMRRDEHDRIYTTTEGKLNAIIADIKECYGRGQPVLVGTVSVEKSEELFKRLTRQGVRARVLNAKHHKSEAEIIAQAGRSGAVTIATNMAGRGTDIMLGGNPEFMVRAALEKDGYPLETIEMALSPHDYEEEDVKKAKDEYNRLYPRYKAECDEDKAKVVAAGGLRVIGTERHESRRIDNQLRGRSGRQGDPGSTVFYISMQDDVARIFGGDRLKAIADAMHFPDDEAIANGAISRQIERAQKSVESRNFSLRKQVLSYDDVMNVQRELIYKERGKVLDGLDVHEQVLDMIDSLAEEIIGYYADYGTDYHDWDYEAFNKALAARMGVAPVGEDGAPKPLMNAELAACYDVYKLKKAVLDIAVKNYEDKIARYKEEGIDFGEVERVVLLKTVDSKWMDHVDAMDALRRGIGLRGYGQRDPILSYREEGRQMFEDMVERIHSETASILLRVTLQKREDGGKPQIRRDIAAAKRSVQRATPKVGRNDPCPCGSGKKYKNCCGRNV</sequence>
<dbReference type="GO" id="GO:0005524">
    <property type="term" value="F:ATP binding"/>
    <property type="evidence" value="ECO:0007669"/>
    <property type="project" value="UniProtKB-UniRule"/>
</dbReference>
<reference evidence="18" key="1">
    <citation type="submission" date="2020-10" db="EMBL/GenBank/DDBJ databases">
        <authorList>
            <person name="Gilroy R."/>
        </authorList>
    </citation>
    <scope>NUCLEOTIDE SEQUENCE</scope>
    <source>
        <strain evidence="18">10406</strain>
    </source>
</reference>
<evidence type="ECO:0000256" key="4">
    <source>
        <dbReference type="ARBA" id="ARBA00022475"/>
    </source>
</evidence>
<reference evidence="18" key="2">
    <citation type="journal article" date="2021" name="PeerJ">
        <title>Extensive microbial diversity within the chicken gut microbiome revealed by metagenomics and culture.</title>
        <authorList>
            <person name="Gilroy R."/>
            <person name="Ravi A."/>
            <person name="Getino M."/>
            <person name="Pursley I."/>
            <person name="Horton D.L."/>
            <person name="Alikhan N.F."/>
            <person name="Baker D."/>
            <person name="Gharbi K."/>
            <person name="Hall N."/>
            <person name="Watson M."/>
            <person name="Adriaenssens E.M."/>
            <person name="Foster-Nyarko E."/>
            <person name="Jarju S."/>
            <person name="Secka A."/>
            <person name="Antonio M."/>
            <person name="Oren A."/>
            <person name="Chaudhuri R.R."/>
            <person name="La Ragione R."/>
            <person name="Hildebrand F."/>
            <person name="Pallen M.J."/>
        </authorList>
    </citation>
    <scope>NUCLEOTIDE SEQUENCE</scope>
    <source>
        <strain evidence="18">10406</strain>
    </source>
</reference>
<dbReference type="CDD" id="cd18803">
    <property type="entry name" value="SF2_C_secA"/>
    <property type="match status" value="1"/>
</dbReference>
<dbReference type="Proteomes" id="UP000886857">
    <property type="component" value="Unassembled WGS sequence"/>
</dbReference>
<keyword evidence="13 14" id="KW-0472">Membrane</keyword>
<dbReference type="Pfam" id="PF01043">
    <property type="entry name" value="SecA_PP_bind"/>
    <property type="match status" value="1"/>
</dbReference>
<feature type="binding site" evidence="14">
    <location>
        <begin position="112"/>
        <end position="116"/>
    </location>
    <ligand>
        <name>ATP</name>
        <dbReference type="ChEBI" id="CHEBI:30616"/>
    </ligand>
</feature>
<comment type="similarity">
    <text evidence="2 14 15">Belongs to the SecA family.</text>
</comment>
<dbReference type="InterPro" id="IPR014001">
    <property type="entry name" value="Helicase_ATP-bd"/>
</dbReference>
<dbReference type="PANTHER" id="PTHR30612">
    <property type="entry name" value="SECA INNER MEMBRANE COMPONENT OF SEC PROTEIN SECRETION SYSTEM"/>
    <property type="match status" value="1"/>
</dbReference>
<comment type="cofactor">
    <cofactor evidence="1">
        <name>Zn(2+)</name>
        <dbReference type="ChEBI" id="CHEBI:29105"/>
    </cofactor>
</comment>
<evidence type="ECO:0000256" key="7">
    <source>
        <dbReference type="ARBA" id="ARBA00022741"/>
    </source>
</evidence>
<evidence type="ECO:0000256" key="5">
    <source>
        <dbReference type="ARBA" id="ARBA00022490"/>
    </source>
</evidence>
<evidence type="ECO:0000256" key="11">
    <source>
        <dbReference type="ARBA" id="ARBA00022967"/>
    </source>
</evidence>
<dbReference type="SMART" id="SM00957">
    <property type="entry name" value="SecA_DEAD"/>
    <property type="match status" value="1"/>
</dbReference>
<feature type="binding site" evidence="14">
    <location>
        <position position="501"/>
    </location>
    <ligand>
        <name>ATP</name>
        <dbReference type="ChEBI" id="CHEBI:30616"/>
    </ligand>
</feature>
<dbReference type="GO" id="GO:0005829">
    <property type="term" value="C:cytosol"/>
    <property type="evidence" value="ECO:0007669"/>
    <property type="project" value="TreeGrafter"/>
</dbReference>
<dbReference type="GO" id="GO:0008564">
    <property type="term" value="F:protein-exporting ATPase activity"/>
    <property type="evidence" value="ECO:0007669"/>
    <property type="project" value="UniProtKB-EC"/>
</dbReference>
<comment type="subcellular location">
    <subcellularLocation>
        <location evidence="14">Cell membrane</location>
        <topology evidence="14">Peripheral membrane protein</topology>
        <orientation evidence="14">Cytoplasmic side</orientation>
    </subcellularLocation>
    <subcellularLocation>
        <location evidence="14">Cytoplasm</location>
    </subcellularLocation>
    <text evidence="14">Distribution is 50-50.</text>
</comment>
<keyword evidence="3 14" id="KW-0813">Transport</keyword>
<dbReference type="SUPFAM" id="SSF81767">
    <property type="entry name" value="Pre-protein crosslinking domain of SecA"/>
    <property type="match status" value="1"/>
</dbReference>
<dbReference type="NCBIfam" id="TIGR00963">
    <property type="entry name" value="secA"/>
    <property type="match status" value="1"/>
</dbReference>
<dbReference type="SMART" id="SM00958">
    <property type="entry name" value="SecA_PP_bind"/>
    <property type="match status" value="1"/>
</dbReference>
<evidence type="ECO:0000256" key="1">
    <source>
        <dbReference type="ARBA" id="ARBA00001947"/>
    </source>
</evidence>
<dbReference type="Pfam" id="PF07517">
    <property type="entry name" value="SecA_DEAD"/>
    <property type="match status" value="1"/>
</dbReference>
<feature type="binding site" evidence="14">
    <location>
        <position position="94"/>
    </location>
    <ligand>
        <name>ATP</name>
        <dbReference type="ChEBI" id="CHEBI:30616"/>
    </ligand>
</feature>